<proteinExistence type="predicted"/>
<evidence type="ECO:0000313" key="2">
    <source>
        <dbReference type="Proteomes" id="UP000193224"/>
    </source>
</evidence>
<reference evidence="1 2" key="1">
    <citation type="submission" date="2017-03" db="EMBL/GenBank/DDBJ databases">
        <authorList>
            <person name="Afonso C.L."/>
            <person name="Miller P.J."/>
            <person name="Scott M.A."/>
            <person name="Spackman E."/>
            <person name="Goraichik I."/>
            <person name="Dimitrov K.M."/>
            <person name="Suarez D.L."/>
            <person name="Swayne D.E."/>
        </authorList>
    </citation>
    <scope>NUCLEOTIDE SEQUENCE [LARGE SCALE GENOMIC DNA]</scope>
    <source>
        <strain evidence="1 2">CECT 7745</strain>
    </source>
</reference>
<keyword evidence="2" id="KW-1185">Reference proteome</keyword>
<dbReference type="EMBL" id="FWXB01000003">
    <property type="protein sequence ID" value="SMC11565.1"/>
    <property type="molecule type" value="Genomic_DNA"/>
</dbReference>
<accession>A0A1X7BPN0</accession>
<dbReference type="AlphaFoldDB" id="A0A1X7BPN0"/>
<organism evidence="1 2">
    <name type="scientific">Roseovarius aestuarii</name>
    <dbReference type="NCBI Taxonomy" id="475083"/>
    <lineage>
        <taxon>Bacteria</taxon>
        <taxon>Pseudomonadati</taxon>
        <taxon>Pseudomonadota</taxon>
        <taxon>Alphaproteobacteria</taxon>
        <taxon>Rhodobacterales</taxon>
        <taxon>Roseobacteraceae</taxon>
        <taxon>Roseovarius</taxon>
    </lineage>
</organism>
<protein>
    <submittedName>
        <fullName evidence="1">Uncharacterized protein</fullName>
    </submittedName>
</protein>
<dbReference type="RefSeq" id="WP_176237642.1">
    <property type="nucleotide sequence ID" value="NZ_FWXB01000003.1"/>
</dbReference>
<dbReference type="PROSITE" id="PS51257">
    <property type="entry name" value="PROKAR_LIPOPROTEIN"/>
    <property type="match status" value="1"/>
</dbReference>
<name>A0A1X7BPN0_9RHOB</name>
<dbReference type="Proteomes" id="UP000193224">
    <property type="component" value="Unassembled WGS sequence"/>
</dbReference>
<sequence>MSQAGVRNAIYAFKLLIINNNIGTCACMKMASERASGRFGRKYDIQPFG</sequence>
<evidence type="ECO:0000313" key="1">
    <source>
        <dbReference type="EMBL" id="SMC11565.1"/>
    </source>
</evidence>
<gene>
    <name evidence="1" type="ORF">ROA7745_01380</name>
</gene>